<dbReference type="InterPro" id="IPR019533">
    <property type="entry name" value="Peptidase_S26"/>
</dbReference>
<keyword evidence="4" id="KW-0472">Membrane</keyword>
<evidence type="ECO:0000313" key="6">
    <source>
        <dbReference type="EMBL" id="RGV58163.1"/>
    </source>
</evidence>
<protein>
    <recommendedName>
        <fullName evidence="2 4">Signal peptidase I</fullName>
        <ecNumber evidence="4">3.4.21.89</ecNumber>
    </recommendedName>
</protein>
<dbReference type="InterPro" id="IPR000223">
    <property type="entry name" value="Pept_S26A_signal_pept_1"/>
</dbReference>
<dbReference type="GO" id="GO:0016020">
    <property type="term" value="C:membrane"/>
    <property type="evidence" value="ECO:0007669"/>
    <property type="project" value="UniProtKB-SubCell"/>
</dbReference>
<comment type="subcellular location">
    <subcellularLocation>
        <location evidence="4">Membrane</location>
        <topology evidence="4">Single-pass type II membrane protein</topology>
    </subcellularLocation>
</comment>
<gene>
    <name evidence="6" type="primary">lepB</name>
    <name evidence="6" type="ORF">DWW10_00525</name>
</gene>
<feature type="domain" description="Peptidase S26" evidence="5">
    <location>
        <begin position="244"/>
        <end position="281"/>
    </location>
</feature>
<dbReference type="GO" id="GO:0006465">
    <property type="term" value="P:signal peptide processing"/>
    <property type="evidence" value="ECO:0007669"/>
    <property type="project" value="InterPro"/>
</dbReference>
<dbReference type="InterPro" id="IPR036286">
    <property type="entry name" value="LexA/Signal_pep-like_sf"/>
</dbReference>
<accession>A0A412YL66</accession>
<proteinExistence type="inferred from homology"/>
<evidence type="ECO:0000256" key="2">
    <source>
        <dbReference type="ARBA" id="ARBA00019232"/>
    </source>
</evidence>
<dbReference type="NCBIfam" id="TIGR02227">
    <property type="entry name" value="sigpep_I_bact"/>
    <property type="match status" value="1"/>
</dbReference>
<evidence type="ECO:0000313" key="7">
    <source>
        <dbReference type="Proteomes" id="UP000283850"/>
    </source>
</evidence>
<comment type="caution">
    <text evidence="6">The sequence shown here is derived from an EMBL/GenBank/DDBJ whole genome shotgun (WGS) entry which is preliminary data.</text>
</comment>
<organism evidence="6 7">
    <name type="scientific">Bacteroides intestinalis</name>
    <dbReference type="NCBI Taxonomy" id="329854"/>
    <lineage>
        <taxon>Bacteria</taxon>
        <taxon>Pseudomonadati</taxon>
        <taxon>Bacteroidota</taxon>
        <taxon>Bacteroidia</taxon>
        <taxon>Bacteroidales</taxon>
        <taxon>Bacteroidaceae</taxon>
        <taxon>Bacteroides</taxon>
    </lineage>
</organism>
<feature type="active site" evidence="3">
    <location>
        <position position="120"/>
    </location>
</feature>
<dbReference type="RefSeq" id="WP_118420622.1">
    <property type="nucleotide sequence ID" value="NZ_QRZF01000001.1"/>
</dbReference>
<feature type="transmembrane region" description="Helical" evidence="4">
    <location>
        <begin position="20"/>
        <end position="40"/>
    </location>
</feature>
<dbReference type="GO" id="GO:0004252">
    <property type="term" value="F:serine-type endopeptidase activity"/>
    <property type="evidence" value="ECO:0007669"/>
    <property type="project" value="InterPro"/>
</dbReference>
<sequence>MKKKYYGLSFFIDRVFRLTIIVCILFVLYLLLGVTTFATFKVPTDSMEPALLPEDCILVNKWVMGGRIFNVWDALDGKEVKISRLPGLGKVKRNDVLVFNFPYPGRWDSIGLDVMKYYVKRCVALPGDTFEIRDTRYYVRDYDGVLGNIGQQDCLRLQLNGIVDDLSARERGICFNAYPFNDVVNWNIVEFGPFFIPAKGTEVLMTPLNKILYRNAIEWEQKKHLTLKGDTVLLGDSVIRKYSFQQDYYFVAGDLAINSQDSRYWGLLPEPFIVGKAVRIWKSVDKRTDRVRWNRIFKKIE</sequence>
<dbReference type="GO" id="GO:0009003">
    <property type="term" value="F:signal peptidase activity"/>
    <property type="evidence" value="ECO:0007669"/>
    <property type="project" value="UniProtKB-EC"/>
</dbReference>
<evidence type="ECO:0000259" key="5">
    <source>
        <dbReference type="Pfam" id="PF10502"/>
    </source>
</evidence>
<keyword evidence="4 6" id="KW-0378">Hydrolase</keyword>
<dbReference type="PANTHER" id="PTHR43390:SF1">
    <property type="entry name" value="CHLOROPLAST PROCESSING PEPTIDASE"/>
    <property type="match status" value="1"/>
</dbReference>
<feature type="domain" description="Peptidase S26" evidence="5">
    <location>
        <begin position="19"/>
        <end position="141"/>
    </location>
</feature>
<dbReference type="AlphaFoldDB" id="A0A412YL66"/>
<evidence type="ECO:0000256" key="4">
    <source>
        <dbReference type="RuleBase" id="RU362042"/>
    </source>
</evidence>
<dbReference type="Pfam" id="PF10502">
    <property type="entry name" value="Peptidase_S26"/>
    <property type="match status" value="2"/>
</dbReference>
<feature type="active site" evidence="3">
    <location>
        <position position="46"/>
    </location>
</feature>
<dbReference type="Proteomes" id="UP000283850">
    <property type="component" value="Unassembled WGS sequence"/>
</dbReference>
<dbReference type="EC" id="3.4.21.89" evidence="4"/>
<dbReference type="PRINTS" id="PR00727">
    <property type="entry name" value="LEADERPTASE"/>
</dbReference>
<keyword evidence="4" id="KW-0645">Protease</keyword>
<comment type="catalytic activity">
    <reaction evidence="4">
        <text>Cleavage of hydrophobic, N-terminal signal or leader sequences from secreted and periplasmic proteins.</text>
        <dbReference type="EC" id="3.4.21.89"/>
    </reaction>
</comment>
<name>A0A412YL66_9BACE</name>
<dbReference type="CDD" id="cd06530">
    <property type="entry name" value="S26_SPase_I"/>
    <property type="match status" value="2"/>
</dbReference>
<dbReference type="SUPFAM" id="SSF51306">
    <property type="entry name" value="LexA/Signal peptidase"/>
    <property type="match status" value="1"/>
</dbReference>
<keyword evidence="4" id="KW-0812">Transmembrane</keyword>
<dbReference type="EMBL" id="QRZF01000001">
    <property type="protein sequence ID" value="RGV58163.1"/>
    <property type="molecule type" value="Genomic_DNA"/>
</dbReference>
<dbReference type="Gene3D" id="2.10.109.10">
    <property type="entry name" value="Umud Fragment, subunit A"/>
    <property type="match status" value="1"/>
</dbReference>
<dbReference type="PANTHER" id="PTHR43390">
    <property type="entry name" value="SIGNAL PEPTIDASE I"/>
    <property type="match status" value="1"/>
</dbReference>
<evidence type="ECO:0000256" key="1">
    <source>
        <dbReference type="ARBA" id="ARBA00009370"/>
    </source>
</evidence>
<evidence type="ECO:0000256" key="3">
    <source>
        <dbReference type="PIRSR" id="PIRSR600223-1"/>
    </source>
</evidence>
<comment type="similarity">
    <text evidence="1 4">Belongs to the peptidase S26 family.</text>
</comment>
<keyword evidence="4" id="KW-1133">Transmembrane helix</keyword>
<reference evidence="6 7" key="1">
    <citation type="submission" date="2018-08" db="EMBL/GenBank/DDBJ databases">
        <title>A genome reference for cultivated species of the human gut microbiota.</title>
        <authorList>
            <person name="Zou Y."/>
            <person name="Xue W."/>
            <person name="Luo G."/>
        </authorList>
    </citation>
    <scope>NUCLEOTIDE SEQUENCE [LARGE SCALE GENOMIC DNA]</scope>
    <source>
        <strain evidence="6 7">AF14-32</strain>
    </source>
</reference>